<protein>
    <submittedName>
        <fullName evidence="1">Uncharacterized protein</fullName>
    </submittedName>
</protein>
<dbReference type="EMBL" id="JANJQO010001158">
    <property type="protein sequence ID" value="KAJ2972392.1"/>
    <property type="molecule type" value="Genomic_DNA"/>
</dbReference>
<keyword evidence="2" id="KW-1185">Reference proteome</keyword>
<gene>
    <name evidence="1" type="ORF">NQ176_g7184</name>
</gene>
<accession>A0ACC1N0F9</accession>
<organism evidence="1 2">
    <name type="scientific">Zarea fungicola</name>
    <dbReference type="NCBI Taxonomy" id="93591"/>
    <lineage>
        <taxon>Eukaryota</taxon>
        <taxon>Fungi</taxon>
        <taxon>Dikarya</taxon>
        <taxon>Ascomycota</taxon>
        <taxon>Pezizomycotina</taxon>
        <taxon>Sordariomycetes</taxon>
        <taxon>Hypocreomycetidae</taxon>
        <taxon>Hypocreales</taxon>
        <taxon>Cordycipitaceae</taxon>
        <taxon>Zarea</taxon>
    </lineage>
</organism>
<dbReference type="Proteomes" id="UP001143910">
    <property type="component" value="Unassembled WGS sequence"/>
</dbReference>
<sequence>MFLSFMSLSSGALTAFYWLLSLTAAGVLVSWIAILLNHIRLRLAMRQQGIPVSRLPWHNSWTLYASYWALGMCIIILLTAGFEVFTTGNWSPESFVSSYLDIPLMATAYLIWKFVKKTKIAKLSEIPLLGAFEQAEEAERKNTIDVVEA</sequence>
<reference evidence="1" key="1">
    <citation type="submission" date="2022-08" db="EMBL/GenBank/DDBJ databases">
        <title>Genome Sequence of Lecanicillium fungicola.</title>
        <authorList>
            <person name="Buettner E."/>
        </authorList>
    </citation>
    <scope>NUCLEOTIDE SEQUENCE</scope>
    <source>
        <strain evidence="1">Babe33</strain>
    </source>
</reference>
<evidence type="ECO:0000313" key="2">
    <source>
        <dbReference type="Proteomes" id="UP001143910"/>
    </source>
</evidence>
<proteinExistence type="predicted"/>
<name>A0ACC1N0F9_9HYPO</name>
<evidence type="ECO:0000313" key="1">
    <source>
        <dbReference type="EMBL" id="KAJ2972392.1"/>
    </source>
</evidence>
<comment type="caution">
    <text evidence="1">The sequence shown here is derived from an EMBL/GenBank/DDBJ whole genome shotgun (WGS) entry which is preliminary data.</text>
</comment>